<dbReference type="EMBL" id="CP069362">
    <property type="protein sequence ID" value="WGS64596.1"/>
    <property type="molecule type" value="Genomic_DNA"/>
</dbReference>
<reference evidence="3 4" key="1">
    <citation type="submission" date="2021-02" db="EMBL/GenBank/DDBJ databases">
        <title>Characterization of Marinitoga sp. nov. str. BP5-C20A.</title>
        <authorList>
            <person name="Erauso G."/>
            <person name="Postec A."/>
        </authorList>
    </citation>
    <scope>NUCLEOTIDE SEQUENCE [LARGE SCALE GENOMIC DNA]</scope>
    <source>
        <strain evidence="3 4">BP5-C20A</strain>
    </source>
</reference>
<dbReference type="SUPFAM" id="SSF50475">
    <property type="entry name" value="FMN-binding split barrel"/>
    <property type="match status" value="1"/>
</dbReference>
<dbReference type="InterPro" id="IPR052019">
    <property type="entry name" value="F420H2_bilvrd_red/Heme_oxyg"/>
</dbReference>
<evidence type="ECO:0000313" key="4">
    <source>
        <dbReference type="Proteomes" id="UP001232493"/>
    </source>
</evidence>
<gene>
    <name evidence="3" type="ORF">JRV97_09500</name>
</gene>
<dbReference type="PANTHER" id="PTHR35176">
    <property type="entry name" value="HEME OXYGENASE HI_0854-RELATED"/>
    <property type="match status" value="1"/>
</dbReference>
<dbReference type="RefSeq" id="WP_280998371.1">
    <property type="nucleotide sequence ID" value="NZ_CP069362.1"/>
</dbReference>
<dbReference type="Proteomes" id="UP001232493">
    <property type="component" value="Chromosome"/>
</dbReference>
<name>A0ABY8PPM0_9BACT</name>
<evidence type="ECO:0000259" key="2">
    <source>
        <dbReference type="Pfam" id="PF01243"/>
    </source>
</evidence>
<dbReference type="PANTHER" id="PTHR35176:SF6">
    <property type="entry name" value="HEME OXYGENASE HI_0854-RELATED"/>
    <property type="match status" value="1"/>
</dbReference>
<evidence type="ECO:0000313" key="3">
    <source>
        <dbReference type="EMBL" id="WGS64596.1"/>
    </source>
</evidence>
<dbReference type="Pfam" id="PF01243">
    <property type="entry name" value="PNPOx_N"/>
    <property type="match status" value="1"/>
</dbReference>
<evidence type="ECO:0000256" key="1">
    <source>
        <dbReference type="ARBA" id="ARBA00023002"/>
    </source>
</evidence>
<protein>
    <submittedName>
        <fullName evidence="3">Pyridoxamine 5'-phosphate oxidase family protein</fullName>
    </submittedName>
</protein>
<sequence>MLKEKVRKVVESHNLMHIATVDLNGFPKARGVDYVMGENENELYFITHKMTNKVNEIKNNPNVSVVIDHDCPSFEDLLKLVYIKGTGKAEVIEDPEGVMKVFGMILQKFPYLKNLPGEPTDFVGIKVTLKEVYVTDNTVSFGHTEKVEY</sequence>
<dbReference type="Gene3D" id="2.30.110.10">
    <property type="entry name" value="Electron Transport, Fmn-binding Protein, Chain A"/>
    <property type="match status" value="1"/>
</dbReference>
<accession>A0ABY8PPM0</accession>
<proteinExistence type="predicted"/>
<keyword evidence="4" id="KW-1185">Reference proteome</keyword>
<dbReference type="InterPro" id="IPR011576">
    <property type="entry name" value="Pyridox_Oxase_N"/>
</dbReference>
<keyword evidence="1" id="KW-0560">Oxidoreductase</keyword>
<feature type="domain" description="Pyridoxamine 5'-phosphate oxidase N-terminal" evidence="2">
    <location>
        <begin position="2"/>
        <end position="134"/>
    </location>
</feature>
<dbReference type="InterPro" id="IPR012349">
    <property type="entry name" value="Split_barrel_FMN-bd"/>
</dbReference>
<organism evidence="3 4">
    <name type="scientific">Marinitoga aeolica</name>
    <dbReference type="NCBI Taxonomy" id="2809031"/>
    <lineage>
        <taxon>Bacteria</taxon>
        <taxon>Thermotogati</taxon>
        <taxon>Thermotogota</taxon>
        <taxon>Thermotogae</taxon>
        <taxon>Petrotogales</taxon>
        <taxon>Petrotogaceae</taxon>
        <taxon>Marinitoga</taxon>
    </lineage>
</organism>